<keyword evidence="4 6" id="KW-1133">Transmembrane helix</keyword>
<evidence type="ECO:0000256" key="2">
    <source>
        <dbReference type="ARBA" id="ARBA00022475"/>
    </source>
</evidence>
<keyword evidence="8" id="KW-1185">Reference proteome</keyword>
<dbReference type="PANTHER" id="PTHR30213:SF1">
    <property type="entry name" value="INNER MEMBRANE PROTEIN YHJD"/>
    <property type="match status" value="1"/>
</dbReference>
<organism evidence="7 8">
    <name type="scientific">Deinococcus rhizophilus</name>
    <dbReference type="NCBI Taxonomy" id="3049544"/>
    <lineage>
        <taxon>Bacteria</taxon>
        <taxon>Thermotogati</taxon>
        <taxon>Deinococcota</taxon>
        <taxon>Deinococci</taxon>
        <taxon>Deinococcales</taxon>
        <taxon>Deinococcaceae</taxon>
        <taxon>Deinococcus</taxon>
    </lineage>
</organism>
<evidence type="ECO:0000313" key="8">
    <source>
        <dbReference type="Proteomes" id="UP001302059"/>
    </source>
</evidence>
<feature type="transmembrane region" description="Helical" evidence="6">
    <location>
        <begin position="179"/>
        <end position="203"/>
    </location>
</feature>
<reference evidence="7 8" key="1">
    <citation type="submission" date="2023-05" db="EMBL/GenBank/DDBJ databases">
        <authorList>
            <person name="Gao F."/>
        </authorList>
    </citation>
    <scope>NUCLEOTIDE SEQUENCE [LARGE SCALE GENOMIC DNA]</scope>
    <source>
        <strain evidence="7 8">MIMF12</strain>
    </source>
</reference>
<proteinExistence type="predicted"/>
<feature type="transmembrane region" description="Helical" evidence="6">
    <location>
        <begin position="142"/>
        <end position="167"/>
    </location>
</feature>
<accession>A0ABT7JCQ0</accession>
<gene>
    <name evidence="7" type="ORF">QOL99_01525</name>
</gene>
<feature type="transmembrane region" description="Helical" evidence="6">
    <location>
        <begin position="215"/>
        <end position="237"/>
    </location>
</feature>
<comment type="caution">
    <text evidence="7">The sequence shown here is derived from an EMBL/GenBank/DDBJ whole genome shotgun (WGS) entry which is preliminary data.</text>
</comment>
<evidence type="ECO:0000256" key="6">
    <source>
        <dbReference type="SAM" id="Phobius"/>
    </source>
</evidence>
<evidence type="ECO:0000313" key="7">
    <source>
        <dbReference type="EMBL" id="MDL2342820.1"/>
    </source>
</evidence>
<comment type="subcellular location">
    <subcellularLocation>
        <location evidence="1">Cell membrane</location>
        <topology evidence="1">Multi-pass membrane protein</topology>
    </subcellularLocation>
</comment>
<keyword evidence="3 6" id="KW-0812">Transmembrane</keyword>
<dbReference type="NCBIfam" id="TIGR00765">
    <property type="entry name" value="yihY_not_rbn"/>
    <property type="match status" value="1"/>
</dbReference>
<evidence type="ECO:0000256" key="1">
    <source>
        <dbReference type="ARBA" id="ARBA00004651"/>
    </source>
</evidence>
<dbReference type="Pfam" id="PF03631">
    <property type="entry name" value="Virul_fac_BrkB"/>
    <property type="match status" value="1"/>
</dbReference>
<evidence type="ECO:0000256" key="3">
    <source>
        <dbReference type="ARBA" id="ARBA00022692"/>
    </source>
</evidence>
<feature type="transmembrane region" description="Helical" evidence="6">
    <location>
        <begin position="367"/>
        <end position="387"/>
    </location>
</feature>
<keyword evidence="5 6" id="KW-0472">Membrane</keyword>
<keyword evidence="2" id="KW-1003">Cell membrane</keyword>
<evidence type="ECO:0000256" key="5">
    <source>
        <dbReference type="ARBA" id="ARBA00023136"/>
    </source>
</evidence>
<dbReference type="InterPro" id="IPR017039">
    <property type="entry name" value="Virul_fac_BrkB"/>
</dbReference>
<feature type="transmembrane region" description="Helical" evidence="6">
    <location>
        <begin position="244"/>
        <end position="269"/>
    </location>
</feature>
<feature type="transmembrane region" description="Helical" evidence="6">
    <location>
        <begin position="93"/>
        <end position="112"/>
    </location>
</feature>
<dbReference type="EMBL" id="JASNGB010000005">
    <property type="protein sequence ID" value="MDL2342820.1"/>
    <property type="molecule type" value="Genomic_DNA"/>
</dbReference>
<dbReference type="RefSeq" id="WP_285520848.1">
    <property type="nucleotide sequence ID" value="NZ_JASNGB010000005.1"/>
</dbReference>
<dbReference type="PANTHER" id="PTHR30213">
    <property type="entry name" value="INNER MEMBRANE PROTEIN YHJD"/>
    <property type="match status" value="1"/>
</dbReference>
<dbReference type="Proteomes" id="UP001302059">
    <property type="component" value="Unassembled WGS sequence"/>
</dbReference>
<feature type="transmembrane region" description="Helical" evidence="6">
    <location>
        <begin position="30"/>
        <end position="54"/>
    </location>
</feature>
<protein>
    <submittedName>
        <fullName evidence="7">YihY/virulence factor BrkB family protein</fullName>
    </submittedName>
</protein>
<sequence length="395" mass="42090">MIKLPDLFTLIREAALAFGQDKAPRLAAAVAYYSIFAIAPLLFFALAVASGLLANVDVQDRLFDFLAENINESAVEFVQGILPSGTQLQQSSLIASVIGFGTLFMGATGLFVQVQDALNTLWGAEPGPLGGLMNVVKARLKAFVLILGFGVVIIAFLIGNTYLSAIAQDLGNTIGMGAFFVRLVTLVVAVGVLTLVFAAVFKVLPNVKLQWREVWVGSAVTAVLFGLGQLAISWYLARFAPGSAFGAAGALVILLLWIYYSAMIFFFGAEVTWVYSQKYGSGAGGAVSVTKKEELINKGADLDPTPSEQELEGLKQAAEQGKPIPGRWARLVHGVQERRADLPPLPRVLPQVPTHAEGRMLPTVRGALWNAVTAVLAVPAVVVLRVLGLTGGRRK</sequence>
<evidence type="ECO:0000256" key="4">
    <source>
        <dbReference type="ARBA" id="ARBA00022989"/>
    </source>
</evidence>
<name>A0ABT7JCQ0_9DEIO</name>